<feature type="signal peptide" evidence="1">
    <location>
        <begin position="1"/>
        <end position="17"/>
    </location>
</feature>
<keyword evidence="3" id="KW-1185">Reference proteome</keyword>
<dbReference type="Proteomes" id="UP000772434">
    <property type="component" value="Unassembled WGS sequence"/>
</dbReference>
<proteinExistence type="predicted"/>
<gene>
    <name evidence="2" type="ORF">BDP27DRAFT_1450848</name>
</gene>
<dbReference type="OrthoDB" id="3263038at2759"/>
<dbReference type="AlphaFoldDB" id="A0A9P5PKF8"/>
<sequence>MHFFIIVAALFISVAVAAPIKAPVPAPSPVQESPETNIVARGDCLGLGNDCTQHGRPCLPSECSLNSELKLTVTSLATTVNALMDTLPSNIPTLSASGSNWAIWKLRFEAAVKGKDKWGHFDGADVKPVLTGPNAAAAKDLHTWSKDEATAWHSQPLDLQALQFCCAEDRAF</sequence>
<organism evidence="2 3">
    <name type="scientific">Rhodocollybia butyracea</name>
    <dbReference type="NCBI Taxonomy" id="206335"/>
    <lineage>
        <taxon>Eukaryota</taxon>
        <taxon>Fungi</taxon>
        <taxon>Dikarya</taxon>
        <taxon>Basidiomycota</taxon>
        <taxon>Agaricomycotina</taxon>
        <taxon>Agaricomycetes</taxon>
        <taxon>Agaricomycetidae</taxon>
        <taxon>Agaricales</taxon>
        <taxon>Marasmiineae</taxon>
        <taxon>Omphalotaceae</taxon>
        <taxon>Rhodocollybia</taxon>
    </lineage>
</organism>
<evidence type="ECO:0000313" key="2">
    <source>
        <dbReference type="EMBL" id="KAF9064227.1"/>
    </source>
</evidence>
<dbReference type="EMBL" id="JADNRY010000128">
    <property type="protein sequence ID" value="KAF9064227.1"/>
    <property type="molecule type" value="Genomic_DNA"/>
</dbReference>
<evidence type="ECO:0000256" key="1">
    <source>
        <dbReference type="SAM" id="SignalP"/>
    </source>
</evidence>
<evidence type="ECO:0000313" key="3">
    <source>
        <dbReference type="Proteomes" id="UP000772434"/>
    </source>
</evidence>
<comment type="caution">
    <text evidence="2">The sequence shown here is derived from an EMBL/GenBank/DDBJ whole genome shotgun (WGS) entry which is preliminary data.</text>
</comment>
<reference evidence="2" key="1">
    <citation type="submission" date="2020-11" db="EMBL/GenBank/DDBJ databases">
        <authorList>
            <consortium name="DOE Joint Genome Institute"/>
            <person name="Ahrendt S."/>
            <person name="Riley R."/>
            <person name="Andreopoulos W."/>
            <person name="Labutti K."/>
            <person name="Pangilinan J."/>
            <person name="Ruiz-Duenas F.J."/>
            <person name="Barrasa J.M."/>
            <person name="Sanchez-Garcia M."/>
            <person name="Camarero S."/>
            <person name="Miyauchi S."/>
            <person name="Serrano A."/>
            <person name="Linde D."/>
            <person name="Babiker R."/>
            <person name="Drula E."/>
            <person name="Ayuso-Fernandez I."/>
            <person name="Pacheco R."/>
            <person name="Padilla G."/>
            <person name="Ferreira P."/>
            <person name="Barriuso J."/>
            <person name="Kellner H."/>
            <person name="Castanera R."/>
            <person name="Alfaro M."/>
            <person name="Ramirez L."/>
            <person name="Pisabarro A.G."/>
            <person name="Kuo A."/>
            <person name="Tritt A."/>
            <person name="Lipzen A."/>
            <person name="He G."/>
            <person name="Yan M."/>
            <person name="Ng V."/>
            <person name="Cullen D."/>
            <person name="Martin F."/>
            <person name="Rosso M.-N."/>
            <person name="Henrissat B."/>
            <person name="Hibbett D."/>
            <person name="Martinez A.T."/>
            <person name="Grigoriev I.V."/>
        </authorList>
    </citation>
    <scope>NUCLEOTIDE SEQUENCE</scope>
    <source>
        <strain evidence="2">AH 40177</strain>
    </source>
</reference>
<name>A0A9P5PKF8_9AGAR</name>
<accession>A0A9P5PKF8</accession>
<keyword evidence="1" id="KW-0732">Signal</keyword>
<protein>
    <submittedName>
        <fullName evidence="2">Uncharacterized protein</fullName>
    </submittedName>
</protein>
<feature type="chain" id="PRO_5040467569" evidence="1">
    <location>
        <begin position="18"/>
        <end position="172"/>
    </location>
</feature>